<gene>
    <name evidence="2" type="ORF">GCM10010995_21420</name>
</gene>
<name>A0A8J3E9H8_9GAMM</name>
<dbReference type="RefSeq" id="WP_117003466.1">
    <property type="nucleotide sequence ID" value="NZ_BMJS01000028.1"/>
</dbReference>
<dbReference type="Proteomes" id="UP000636949">
    <property type="component" value="Unassembled WGS sequence"/>
</dbReference>
<comment type="caution">
    <text evidence="2">The sequence shown here is derived from an EMBL/GenBank/DDBJ whole genome shotgun (WGS) entry which is preliminary data.</text>
</comment>
<evidence type="ECO:0000313" key="2">
    <source>
        <dbReference type="EMBL" id="GGG03691.1"/>
    </source>
</evidence>
<proteinExistence type="predicted"/>
<keyword evidence="3" id="KW-1185">Reference proteome</keyword>
<sequence>MKNSNKMITLGTLFCLTNVVFAVDPLEVTVKLQIGDVSEPNVDIVLFHDQNLGNTTNLPIQLGGEYLVIGDNSIWGLNNGSTNAIPANFSEFTTRARGAVEIYDSNHTGLINFSSIKLQATVQSLSGDTHTQQQLNVSAYGVATTTDSSLLKFDSDQFSALPVGYYDALNNATVVSLTNEQIYNFATQEVGKSVVLPFAFIAQIDNATLASWNPDTFSGTSTLTITPSFTDVSQ</sequence>
<reference evidence="2" key="2">
    <citation type="submission" date="2020-09" db="EMBL/GenBank/DDBJ databases">
        <authorList>
            <person name="Sun Q."/>
            <person name="Zhou Y."/>
        </authorList>
    </citation>
    <scope>NUCLEOTIDE SEQUENCE</scope>
    <source>
        <strain evidence="2">CGMCC 1.15758</strain>
    </source>
</reference>
<dbReference type="EMBL" id="BMJS01000028">
    <property type="protein sequence ID" value="GGG03691.1"/>
    <property type="molecule type" value="Genomic_DNA"/>
</dbReference>
<reference evidence="2" key="1">
    <citation type="journal article" date="2014" name="Int. J. Syst. Evol. Microbiol.">
        <title>Complete genome sequence of Corynebacterium casei LMG S-19264T (=DSM 44701T), isolated from a smear-ripened cheese.</title>
        <authorList>
            <consortium name="US DOE Joint Genome Institute (JGI-PGF)"/>
            <person name="Walter F."/>
            <person name="Albersmeier A."/>
            <person name="Kalinowski J."/>
            <person name="Ruckert C."/>
        </authorList>
    </citation>
    <scope>NUCLEOTIDE SEQUENCE</scope>
    <source>
        <strain evidence="2">CGMCC 1.15758</strain>
    </source>
</reference>
<feature type="signal peptide" evidence="1">
    <location>
        <begin position="1"/>
        <end position="22"/>
    </location>
</feature>
<feature type="chain" id="PRO_5035170971" description="WxL domain-containing protein" evidence="1">
    <location>
        <begin position="23"/>
        <end position="234"/>
    </location>
</feature>
<keyword evidence="1" id="KW-0732">Signal</keyword>
<protein>
    <recommendedName>
        <fullName evidence="4">WxL domain-containing protein</fullName>
    </recommendedName>
</protein>
<evidence type="ECO:0000256" key="1">
    <source>
        <dbReference type="SAM" id="SignalP"/>
    </source>
</evidence>
<organism evidence="2 3">
    <name type="scientific">Cysteiniphilum litorale</name>
    <dbReference type="NCBI Taxonomy" id="2056700"/>
    <lineage>
        <taxon>Bacteria</taxon>
        <taxon>Pseudomonadati</taxon>
        <taxon>Pseudomonadota</taxon>
        <taxon>Gammaproteobacteria</taxon>
        <taxon>Thiotrichales</taxon>
        <taxon>Fastidiosibacteraceae</taxon>
        <taxon>Cysteiniphilum</taxon>
    </lineage>
</organism>
<accession>A0A8J3E9H8</accession>
<evidence type="ECO:0008006" key="4">
    <source>
        <dbReference type="Google" id="ProtNLM"/>
    </source>
</evidence>
<dbReference type="AlphaFoldDB" id="A0A8J3E9H8"/>
<evidence type="ECO:0000313" key="3">
    <source>
        <dbReference type="Proteomes" id="UP000636949"/>
    </source>
</evidence>